<feature type="region of interest" description="Disordered" evidence="1">
    <location>
        <begin position="15"/>
        <end position="97"/>
    </location>
</feature>
<protein>
    <submittedName>
        <fullName evidence="2">Uncharacterized protein</fullName>
    </submittedName>
</protein>
<name>A0A7J6GYJ7_CANSA</name>
<dbReference type="Proteomes" id="UP000583929">
    <property type="component" value="Unassembled WGS sequence"/>
</dbReference>
<evidence type="ECO:0000313" key="3">
    <source>
        <dbReference type="Proteomes" id="UP000583929"/>
    </source>
</evidence>
<evidence type="ECO:0000313" key="2">
    <source>
        <dbReference type="EMBL" id="KAF4388007.1"/>
    </source>
</evidence>
<organism evidence="2 3">
    <name type="scientific">Cannabis sativa</name>
    <name type="common">Hemp</name>
    <name type="synonym">Marijuana</name>
    <dbReference type="NCBI Taxonomy" id="3483"/>
    <lineage>
        <taxon>Eukaryota</taxon>
        <taxon>Viridiplantae</taxon>
        <taxon>Streptophyta</taxon>
        <taxon>Embryophyta</taxon>
        <taxon>Tracheophyta</taxon>
        <taxon>Spermatophyta</taxon>
        <taxon>Magnoliopsida</taxon>
        <taxon>eudicotyledons</taxon>
        <taxon>Gunneridae</taxon>
        <taxon>Pentapetalae</taxon>
        <taxon>rosids</taxon>
        <taxon>fabids</taxon>
        <taxon>Rosales</taxon>
        <taxon>Cannabaceae</taxon>
        <taxon>Cannabis</taxon>
    </lineage>
</organism>
<gene>
    <name evidence="2" type="ORF">G4B88_017040</name>
</gene>
<feature type="compositionally biased region" description="Basic and acidic residues" evidence="1">
    <location>
        <begin position="69"/>
        <end position="90"/>
    </location>
</feature>
<reference evidence="2 3" key="1">
    <citation type="journal article" date="2020" name="bioRxiv">
        <title>Sequence and annotation of 42 cannabis genomes reveals extensive copy number variation in cannabinoid synthesis and pathogen resistance genes.</title>
        <authorList>
            <person name="Mckernan K.J."/>
            <person name="Helbert Y."/>
            <person name="Kane L.T."/>
            <person name="Ebling H."/>
            <person name="Zhang L."/>
            <person name="Liu B."/>
            <person name="Eaton Z."/>
            <person name="Mclaughlin S."/>
            <person name="Kingan S."/>
            <person name="Baybayan P."/>
            <person name="Concepcion G."/>
            <person name="Jordan M."/>
            <person name="Riva A."/>
            <person name="Barbazuk W."/>
            <person name="Harkins T."/>
        </authorList>
    </citation>
    <scope>NUCLEOTIDE SEQUENCE [LARGE SCALE GENOMIC DNA]</scope>
    <source>
        <strain evidence="3">cv. Jamaican Lion 4</strain>
        <tissue evidence="2">Leaf</tissue>
    </source>
</reference>
<keyword evidence="3" id="KW-1185">Reference proteome</keyword>
<feature type="compositionally biased region" description="Basic residues" evidence="1">
    <location>
        <begin position="57"/>
        <end position="68"/>
    </location>
</feature>
<dbReference type="EMBL" id="JAATIQ010000076">
    <property type="protein sequence ID" value="KAF4388007.1"/>
    <property type="molecule type" value="Genomic_DNA"/>
</dbReference>
<dbReference type="AlphaFoldDB" id="A0A7J6GYJ7"/>
<comment type="caution">
    <text evidence="2">The sequence shown here is derived from an EMBL/GenBank/DDBJ whole genome shotgun (WGS) entry which is preliminary data.</text>
</comment>
<proteinExistence type="predicted"/>
<accession>A0A7J6GYJ7</accession>
<evidence type="ECO:0000256" key="1">
    <source>
        <dbReference type="SAM" id="MobiDB-lite"/>
    </source>
</evidence>
<sequence length="97" mass="11102">MNNRLVMMSLNRIEEHVEGDSSTDNGCSRNDDDNSSDKFVDSGVGRTKRQRNERSRSKSMSKSKTSKGKMREKGKIEKNERVESRKKTIDIRCVGSF</sequence>
<feature type="compositionally biased region" description="Basic and acidic residues" evidence="1">
    <location>
        <begin position="29"/>
        <end position="40"/>
    </location>
</feature>